<evidence type="ECO:0000313" key="4">
    <source>
        <dbReference type="Proteomes" id="UP000008153"/>
    </source>
</evidence>
<organism evidence="3 4">
    <name type="scientific">Leishmania infantum</name>
    <dbReference type="NCBI Taxonomy" id="5671"/>
    <lineage>
        <taxon>Eukaryota</taxon>
        <taxon>Discoba</taxon>
        <taxon>Euglenozoa</taxon>
        <taxon>Kinetoplastea</taxon>
        <taxon>Metakinetoplastina</taxon>
        <taxon>Trypanosomatida</taxon>
        <taxon>Trypanosomatidae</taxon>
        <taxon>Leishmaniinae</taxon>
        <taxon>Leishmania</taxon>
    </lineage>
</organism>
<accession>A4IA32</accession>
<feature type="coiled-coil region" evidence="1">
    <location>
        <begin position="457"/>
        <end position="484"/>
    </location>
</feature>
<dbReference type="PANTHER" id="PTHR18956:SF6">
    <property type="entry name" value="HYALURONAN MEDIATED MOTILITY RECEPTOR"/>
    <property type="match status" value="1"/>
</dbReference>
<protein>
    <submittedName>
        <fullName evidence="3">Uncharacterized protein</fullName>
    </submittedName>
</protein>
<feature type="coiled-coil region" evidence="1">
    <location>
        <begin position="1271"/>
        <end position="1326"/>
    </location>
</feature>
<feature type="region of interest" description="Disordered" evidence="2">
    <location>
        <begin position="298"/>
        <end position="322"/>
    </location>
</feature>
<dbReference type="VEuPathDB" id="TriTrypDB:LINF_340031500"/>
<dbReference type="KEGG" id="lif:LINJ_34_2390"/>
<feature type="coiled-coil region" evidence="1">
    <location>
        <begin position="347"/>
        <end position="392"/>
    </location>
</feature>
<dbReference type="OMA" id="NHRRISE"/>
<dbReference type="GeneID" id="5072680"/>
<dbReference type="eggNOG" id="ENOG502R16J">
    <property type="taxonomic scope" value="Eukaryota"/>
</dbReference>
<sequence>MGSISPARLSIEPSLRVREPSAANTRYEKTSVPSGYCSPGLAVEEAAILEPAGCIFATTVAEEFVRADAMTVSMATTPLASVQCTPRLPRGKENAAKSTESILGHCKPARSPRPSQVTELRLTTNEVGVLTTPHVGHGLQTRAASAACGTRRSFTDKTDGSLTKMALSTVLRPRGNSLCEPDSLDLLSAVGQSDVSMDDFAPTAASFQLTCEGTKWCAVVAAHIEAVHRLATIDITSSCGVATGELSKLTMIATEKAGLQICFQLATWGDAQREITFRRRLEMCELQRLTRLYQTFVTTPMSPPPADGENKQWPPRSLEDDSHLPEGVVASNTNNHRRISEDRRQLVSEFETTLEDMQSMLLQKEQELQHLASQLEEERRCSGQNVADLQSQLITMRLDHACMDKELESISTALIDTQESCNVLRQLVTESEEQHRLHTQQAQQEYTALQKEQAHLIDHYEAQITSLNEQLREAHKKLDALHNADITDTPCALVRADTQNLNTPFTAHPEQNNKHNVLSLYTHGIVDAVRSEYEAQTAELVDSAELVEARDALGAAEQRCAALAAAHAEAVAALEAKSAASESELAAARDAMRAAEERLADADAEHARVVAALEAKACAAEREAAAARAKQEAVVRCTRGIVDAVRSEYEAQTAELVDSAELVEARDALGAAEQRCAALAAAHAEAVAALEAKSAASESELAAARDAMRAAEERLADADAEHARVVAALEAKACAAEREAAAARAKQEAVVRCTRGIVDAVRSEYEAQTAELVDSAELVEARDALGAAEQRCAALAAAHAEAVAALEAKSAASESELAAARDAMRAAEERLADADAEHARVVAALEAKACAAEREAAAARAKQEAVVRCTRGIVDAVRSEYEAQTAELVDSAELVEARDALGAAEQRCAALAAAHAEAVAALEAKSAASESELAAARDAMRAAEERLADADAEHARVVAALEAKACAAEREAAAARAKQEAVVRCTRGIVDAVRSEYEAQTAELVDSAELVEARDALGAAEQRCAALAAAHAEAVAALEAKSAASESELAAARDAMRAAEERLADADAEHARVVAALEAKACAAEREAAAARAKQEAVVRCTRGIVDAVRSEYEAQTAELVDSAELVEARDALGAAEQRCAALAAAHAEAVAALEAKSAASESELAAARVALCCAAEGCFEKASPLLRVCDSRECFVAGVQYGVEVLRDGFESRANEVVGCTRRIVSARAAVEAARRRCAEVSSKLTQAKAGGDDEKEFCSGELVAAHAELRAVMERYLEAEAAVDEEEAEEHPYEALFSALSRELKDAREKLKTMQQLNRMLREKFRSDLQASERSSSYSS</sequence>
<feature type="coiled-coil region" evidence="1">
    <location>
        <begin position="1035"/>
        <end position="1076"/>
    </location>
</feature>
<dbReference type="EMBL" id="FR796466">
    <property type="protein sequence ID" value="CAM71688.1"/>
    <property type="molecule type" value="Genomic_DNA"/>
</dbReference>
<evidence type="ECO:0000256" key="2">
    <source>
        <dbReference type="SAM" id="MobiDB-lite"/>
    </source>
</evidence>
<dbReference type="SMR" id="A4IA32"/>
<dbReference type="RefSeq" id="XP_001468601.1">
    <property type="nucleotide sequence ID" value="XM_001468564.1"/>
</dbReference>
<dbReference type="PANTHER" id="PTHR18956">
    <property type="entry name" value="HYALURONAN MEDIATED MOTILITY RECEPTOR"/>
    <property type="match status" value="1"/>
</dbReference>
<dbReference type="AlphaFoldDB" id="A4IA32"/>
<dbReference type="GO" id="GO:0005540">
    <property type="term" value="F:hyaluronic acid binding"/>
    <property type="evidence" value="ECO:0007669"/>
    <property type="project" value="InterPro"/>
</dbReference>
<feature type="coiled-coil region" evidence="1">
    <location>
        <begin position="687"/>
        <end position="728"/>
    </location>
</feature>
<evidence type="ECO:0000256" key="1">
    <source>
        <dbReference type="SAM" id="Coils"/>
    </source>
</evidence>
<name>A4IA32_LEIIN</name>
<feature type="coiled-coil region" evidence="1">
    <location>
        <begin position="919"/>
        <end position="960"/>
    </location>
</feature>
<reference evidence="3 4" key="2">
    <citation type="journal article" date="2011" name="Genome Res.">
        <title>Chromosome and gene copy number variation allow major structural change between species and strains of Leishmania.</title>
        <authorList>
            <person name="Rogers M.B."/>
            <person name="Hilley J.D."/>
            <person name="Dickens N.J."/>
            <person name="Wilkes J."/>
            <person name="Bates P.A."/>
            <person name="Depledge D.P."/>
            <person name="Harris D."/>
            <person name="Her Y."/>
            <person name="Herzyk P."/>
            <person name="Imamura H."/>
            <person name="Otto T.D."/>
            <person name="Sanders M."/>
            <person name="Seeger K."/>
            <person name="Dujardin J.C."/>
            <person name="Berriman M."/>
            <person name="Smith D.F."/>
            <person name="Hertz-Fowler C."/>
            <person name="Mottram J.C."/>
        </authorList>
    </citation>
    <scope>NUCLEOTIDE SEQUENCE [LARGE SCALE GENOMIC DNA]</scope>
    <source>
        <strain evidence="3 4">JPCM5</strain>
    </source>
</reference>
<dbReference type="InParanoid" id="A4IA32"/>
<proteinExistence type="predicted"/>
<feature type="coiled-coil region" evidence="1">
    <location>
        <begin position="803"/>
        <end position="844"/>
    </location>
</feature>
<gene>
    <name evidence="3" type="ORF">LINJ_34_2390</name>
</gene>
<feature type="region of interest" description="Disordered" evidence="2">
    <location>
        <begin position="90"/>
        <end position="115"/>
    </location>
</feature>
<reference evidence="3 4" key="1">
    <citation type="journal article" date="2007" name="Nat. Genet.">
        <title>Comparative genomic analysis of three Leishmania species that cause diverse human disease.</title>
        <authorList>
            <person name="Peacock C.S."/>
            <person name="Seeger K."/>
            <person name="Harris D."/>
            <person name="Murphy L."/>
            <person name="Ruiz J.C."/>
            <person name="Quail M.A."/>
            <person name="Peters N."/>
            <person name="Adlem E."/>
            <person name="Tivey A."/>
            <person name="Aslett M."/>
            <person name="Kerhornou A."/>
            <person name="Ivens A."/>
            <person name="Fraser A."/>
            <person name="Rajandream M.A."/>
            <person name="Carver T."/>
            <person name="Norbertczak H."/>
            <person name="Chillingworth T."/>
            <person name="Hance Z."/>
            <person name="Jagels K."/>
            <person name="Moule S."/>
            <person name="Ormond D."/>
            <person name="Rutter S."/>
            <person name="Squares R."/>
            <person name="Whitehead S."/>
            <person name="Rabbinowitsch E."/>
            <person name="Arrowsmith C."/>
            <person name="White B."/>
            <person name="Thurston S."/>
            <person name="Bringaud F."/>
            <person name="Baldauf S.L."/>
            <person name="Faulconbridge A."/>
            <person name="Jeffares D."/>
            <person name="Depledge D.P."/>
            <person name="Oyola S.O."/>
            <person name="Hilley J.D."/>
            <person name="Brito L.O."/>
            <person name="Tosi L.R."/>
            <person name="Barrell B."/>
            <person name="Cruz A.K."/>
            <person name="Mottram J.C."/>
            <person name="Smith D.F."/>
            <person name="Berriman M."/>
        </authorList>
    </citation>
    <scope>NUCLEOTIDE SEQUENCE [LARGE SCALE GENOMIC DNA]</scope>
    <source>
        <strain evidence="3 4">JPCM5</strain>
    </source>
</reference>
<dbReference type="VEuPathDB" id="TriTrypDB:LINF_340031600"/>
<dbReference type="InterPro" id="IPR026203">
    <property type="entry name" value="IHABP"/>
</dbReference>
<dbReference type="Proteomes" id="UP000008153">
    <property type="component" value="Chromosome 34"/>
</dbReference>
<keyword evidence="4" id="KW-1185">Reference proteome</keyword>
<keyword evidence="1" id="KW-0175">Coiled coil</keyword>
<feature type="coiled-coil region" evidence="1">
    <location>
        <begin position="571"/>
        <end position="612"/>
    </location>
</feature>
<evidence type="ECO:0000313" key="3">
    <source>
        <dbReference type="EMBL" id="CAM71688.1"/>
    </source>
</evidence>